<feature type="transmembrane region" description="Helical" evidence="6">
    <location>
        <begin position="348"/>
        <end position="373"/>
    </location>
</feature>
<name>A0A0R1SB25_9LACO</name>
<dbReference type="InterPro" id="IPR011701">
    <property type="entry name" value="MFS"/>
</dbReference>
<keyword evidence="2" id="KW-1003">Cell membrane</keyword>
<dbReference type="AlphaFoldDB" id="A0A0R1SB25"/>
<evidence type="ECO:0000256" key="2">
    <source>
        <dbReference type="ARBA" id="ARBA00022475"/>
    </source>
</evidence>
<dbReference type="InterPro" id="IPR036259">
    <property type="entry name" value="MFS_trans_sf"/>
</dbReference>
<evidence type="ECO:0000256" key="1">
    <source>
        <dbReference type="ARBA" id="ARBA00004651"/>
    </source>
</evidence>
<dbReference type="EMBL" id="AZFB01000001">
    <property type="protein sequence ID" value="KRL63914.1"/>
    <property type="molecule type" value="Genomic_DNA"/>
</dbReference>
<accession>A0A0R1SB25</accession>
<dbReference type="STRING" id="1122152.GCA_000425905_00522"/>
<dbReference type="OrthoDB" id="9775268at2"/>
<dbReference type="eggNOG" id="COG2814">
    <property type="taxonomic scope" value="Bacteria"/>
</dbReference>
<dbReference type="PANTHER" id="PTHR23513">
    <property type="entry name" value="INTEGRAL MEMBRANE EFFLUX PROTEIN-RELATED"/>
    <property type="match status" value="1"/>
</dbReference>
<protein>
    <submittedName>
        <fullName evidence="7">Transporter, major facilitator family</fullName>
    </submittedName>
</protein>
<comment type="subcellular location">
    <subcellularLocation>
        <location evidence="1">Cell membrane</location>
        <topology evidence="1">Multi-pass membrane protein</topology>
    </subcellularLocation>
</comment>
<dbReference type="GO" id="GO:0022857">
    <property type="term" value="F:transmembrane transporter activity"/>
    <property type="evidence" value="ECO:0007669"/>
    <property type="project" value="InterPro"/>
</dbReference>
<dbReference type="CDD" id="cd06173">
    <property type="entry name" value="MFS_MefA_like"/>
    <property type="match status" value="1"/>
</dbReference>
<feature type="transmembrane region" description="Helical" evidence="6">
    <location>
        <begin position="311"/>
        <end position="336"/>
    </location>
</feature>
<evidence type="ECO:0000256" key="3">
    <source>
        <dbReference type="ARBA" id="ARBA00022692"/>
    </source>
</evidence>
<evidence type="ECO:0000256" key="5">
    <source>
        <dbReference type="ARBA" id="ARBA00023136"/>
    </source>
</evidence>
<keyword evidence="3 6" id="KW-0812">Transmembrane</keyword>
<dbReference type="PATRIC" id="fig|1122152.4.peg.162"/>
<feature type="transmembrane region" description="Helical" evidence="6">
    <location>
        <begin position="78"/>
        <end position="95"/>
    </location>
</feature>
<keyword evidence="8" id="KW-1185">Reference proteome</keyword>
<evidence type="ECO:0000256" key="6">
    <source>
        <dbReference type="SAM" id="Phobius"/>
    </source>
</evidence>
<proteinExistence type="predicted"/>
<gene>
    <name evidence="7" type="ORF">FC23_GL000161</name>
</gene>
<organism evidence="7 8">
    <name type="scientific">Lactobacillus psittaci DSM 15354</name>
    <dbReference type="NCBI Taxonomy" id="1122152"/>
    <lineage>
        <taxon>Bacteria</taxon>
        <taxon>Bacillati</taxon>
        <taxon>Bacillota</taxon>
        <taxon>Bacilli</taxon>
        <taxon>Lactobacillales</taxon>
        <taxon>Lactobacillaceae</taxon>
        <taxon>Lactobacillus</taxon>
    </lineage>
</organism>
<evidence type="ECO:0000313" key="8">
    <source>
        <dbReference type="Proteomes" id="UP000051931"/>
    </source>
</evidence>
<dbReference type="GO" id="GO:0005886">
    <property type="term" value="C:plasma membrane"/>
    <property type="evidence" value="ECO:0007669"/>
    <property type="project" value="UniProtKB-SubCell"/>
</dbReference>
<evidence type="ECO:0000256" key="4">
    <source>
        <dbReference type="ARBA" id="ARBA00022989"/>
    </source>
</evidence>
<dbReference type="RefSeq" id="WP_027824715.1">
    <property type="nucleotide sequence ID" value="NZ_AUEI01000004.1"/>
</dbReference>
<reference evidence="7 8" key="1">
    <citation type="journal article" date="2015" name="Genome Announc.">
        <title>Expanding the biotechnology potential of lactobacilli through comparative genomics of 213 strains and associated genera.</title>
        <authorList>
            <person name="Sun Z."/>
            <person name="Harris H.M."/>
            <person name="McCann A."/>
            <person name="Guo C."/>
            <person name="Argimon S."/>
            <person name="Zhang W."/>
            <person name="Yang X."/>
            <person name="Jeffery I.B."/>
            <person name="Cooney J.C."/>
            <person name="Kagawa T.F."/>
            <person name="Liu W."/>
            <person name="Song Y."/>
            <person name="Salvetti E."/>
            <person name="Wrobel A."/>
            <person name="Rasinkangas P."/>
            <person name="Parkhill J."/>
            <person name="Rea M.C."/>
            <person name="O'Sullivan O."/>
            <person name="Ritari J."/>
            <person name="Douillard F.P."/>
            <person name="Paul Ross R."/>
            <person name="Yang R."/>
            <person name="Briner A.E."/>
            <person name="Felis G.E."/>
            <person name="de Vos W.M."/>
            <person name="Barrangou R."/>
            <person name="Klaenhammer T.R."/>
            <person name="Caufield P.W."/>
            <person name="Cui Y."/>
            <person name="Zhang H."/>
            <person name="O'Toole P.W."/>
        </authorList>
    </citation>
    <scope>NUCLEOTIDE SEQUENCE [LARGE SCALE GENOMIC DNA]</scope>
    <source>
        <strain evidence="7 8">DSM 15354</strain>
    </source>
</reference>
<evidence type="ECO:0000313" key="7">
    <source>
        <dbReference type="EMBL" id="KRL63914.1"/>
    </source>
</evidence>
<keyword evidence="5 6" id="KW-0472">Membrane</keyword>
<feature type="transmembrane region" description="Helical" evidence="6">
    <location>
        <begin position="379"/>
        <end position="400"/>
    </location>
</feature>
<sequence length="405" mass="45208">MTTKLSHTEKINTVKVTSSNVISKFGDILFDYVNSVFLSSVANGGLWLSLYQSSEVFISVIFNFLGGVLSDTGNRKKIIWHCDLISGVVCILLAIFIPHVFFIYAIIIINIILAIISSYRSPAYKAVFREIVQKEHLNQVNSILEIAKQVIQITGPTGALIIAHFFGNRFALIFDGISFIISGLLIRKLTILSAPVKKKSSKKTFSQIREGLNYIFHNREILIIITFSSIVNFVIAGYNLILPFSTYAFSDSHLKAYAVLLTAESIGGLLGATASTLIKKTPTTNKLLFLIFLDGLALMPSERIYHLSHSIILVAICISLFNFFLSIFNIQFMTFVQVRTDMNYIGRVFGTIFSVAILFMPIGTFCFKFAFNLQNPNNYFVLGSLLTLISIITIILNTILKSKIN</sequence>
<dbReference type="Pfam" id="PF07690">
    <property type="entry name" value="MFS_1"/>
    <property type="match status" value="1"/>
</dbReference>
<dbReference type="Gene3D" id="1.20.1250.20">
    <property type="entry name" value="MFS general substrate transporter like domains"/>
    <property type="match status" value="1"/>
</dbReference>
<dbReference type="PANTHER" id="PTHR23513:SF11">
    <property type="entry name" value="STAPHYLOFERRIN A TRANSPORTER"/>
    <property type="match status" value="1"/>
</dbReference>
<feature type="transmembrane region" description="Helical" evidence="6">
    <location>
        <begin position="254"/>
        <end position="275"/>
    </location>
</feature>
<dbReference type="SUPFAM" id="SSF103473">
    <property type="entry name" value="MFS general substrate transporter"/>
    <property type="match status" value="1"/>
</dbReference>
<feature type="transmembrane region" description="Helical" evidence="6">
    <location>
        <begin position="101"/>
        <end position="119"/>
    </location>
</feature>
<comment type="caution">
    <text evidence="7">The sequence shown here is derived from an EMBL/GenBank/DDBJ whole genome shotgun (WGS) entry which is preliminary data.</text>
</comment>
<feature type="transmembrane region" description="Helical" evidence="6">
    <location>
        <begin position="221"/>
        <end position="242"/>
    </location>
</feature>
<keyword evidence="4 6" id="KW-1133">Transmembrane helix</keyword>
<dbReference type="Proteomes" id="UP000051931">
    <property type="component" value="Unassembled WGS sequence"/>
</dbReference>